<name>Q56YK4_ARATH</name>
<feature type="region of interest" description="Disordered" evidence="1">
    <location>
        <begin position="36"/>
        <end position="83"/>
    </location>
</feature>
<reference evidence="2" key="1">
    <citation type="submission" date="2005-03" db="EMBL/GenBank/DDBJ databases">
        <title>Large-scale analysis of RIKEN Arabidopsis full-length (RAFL) cDNAs.</title>
        <authorList>
            <person name="Totoki Y."/>
            <person name="Seki M."/>
            <person name="Ishida J."/>
            <person name="Nakajima M."/>
            <person name="Enju A."/>
            <person name="Kamiya A."/>
            <person name="Narusaka M."/>
            <person name="Shin-i T."/>
            <person name="Nakagawa M."/>
            <person name="Sakamoto N."/>
            <person name="Oishi K."/>
            <person name="Kohara Y."/>
            <person name="Kobayashi M."/>
            <person name="Toyoda A."/>
            <person name="Sakaki Y."/>
            <person name="Sakurai T."/>
            <person name="Iida K."/>
            <person name="Akiyama K."/>
            <person name="Satou M."/>
            <person name="Toyoda T."/>
            <person name="Konagaya A."/>
            <person name="Carninci P."/>
            <person name="Kawai J."/>
            <person name="Hayashizaki Y."/>
            <person name="Shinozaki K."/>
        </authorList>
    </citation>
    <scope>NUCLEOTIDE SEQUENCE</scope>
</reference>
<accession>Q56YK4</accession>
<sequence>MDVVVFDGESKYEAAEYKGDDVIHVRICYVIRSRYTKEREEEERRHGGDRHRNGLRQPPREHPHQNTEHVPRRRRFISPEIYA</sequence>
<proteinExistence type="evidence at transcript level"/>
<feature type="compositionally biased region" description="Basic and acidic residues" evidence="1">
    <location>
        <begin position="36"/>
        <end position="70"/>
    </location>
</feature>
<evidence type="ECO:0000313" key="2">
    <source>
        <dbReference type="EMBL" id="BAD94099.1"/>
    </source>
</evidence>
<dbReference type="AlphaFoldDB" id="Q56YK4"/>
<evidence type="ECO:0000256" key="1">
    <source>
        <dbReference type="SAM" id="MobiDB-lite"/>
    </source>
</evidence>
<dbReference type="EMBL" id="AK221318">
    <property type="protein sequence ID" value="BAD94099.1"/>
    <property type="molecule type" value="mRNA"/>
</dbReference>
<organism evidence="2">
    <name type="scientific">Arabidopsis thaliana</name>
    <name type="common">Mouse-ear cress</name>
    <dbReference type="NCBI Taxonomy" id="3702"/>
    <lineage>
        <taxon>Eukaryota</taxon>
        <taxon>Viridiplantae</taxon>
        <taxon>Streptophyta</taxon>
        <taxon>Embryophyta</taxon>
        <taxon>Tracheophyta</taxon>
        <taxon>Spermatophyta</taxon>
        <taxon>Magnoliopsida</taxon>
        <taxon>eudicotyledons</taxon>
        <taxon>Gunneridae</taxon>
        <taxon>Pentapetalae</taxon>
        <taxon>rosids</taxon>
        <taxon>malvids</taxon>
        <taxon>Brassicales</taxon>
        <taxon>Brassicaceae</taxon>
        <taxon>Camelineae</taxon>
        <taxon>Arabidopsis</taxon>
    </lineage>
</organism>
<protein>
    <submittedName>
        <fullName evidence="2">Uncharacterized protein</fullName>
    </submittedName>
</protein>